<accession>A0A918TF81</accession>
<evidence type="ECO:0000313" key="4">
    <source>
        <dbReference type="Proteomes" id="UP000646244"/>
    </source>
</evidence>
<protein>
    <submittedName>
        <fullName evidence="3">Uncharacterized protein</fullName>
    </submittedName>
</protein>
<dbReference type="EMBL" id="BMVB01000006">
    <property type="protein sequence ID" value="GHC45997.1"/>
    <property type="molecule type" value="Genomic_DNA"/>
</dbReference>
<feature type="signal peptide" evidence="2">
    <location>
        <begin position="1"/>
        <end position="34"/>
    </location>
</feature>
<sequence length="368" mass="37685">MTRYVAEQRSSKARRAAARTAAALAAGLALTVGAAAPGQAAGSGTASDGARAQSGCDTPVAGGASPAAVATASDAPPALAPAGTGTAAQKISYGVDSQLPIGLWSSSNVTLRTPVTKGTVRLDVSSRGFSTASLVVQRYDTGTRRWVDLDVKPGSGSWPTRGVFTFPVTAKGADARHSHTVALRLQDLDRPGTLTVAASVDDGRGHTYRAPARSTTATRPEVTVGGWQRSTTLERGGASRALTVTVKNTTNRAYPQLRASYFAYGAGASRALTPKDLKLRQYRPGAGWAEVPLVAGGCDPGMSATLRPAATGPLAPGATAVYRLTVGVGRSAPREVAHADAGVSVGNGDMTFFSRELPFAIKGQKQGR</sequence>
<dbReference type="RefSeq" id="WP_190109482.1">
    <property type="nucleotide sequence ID" value="NZ_BMVB01000006.1"/>
</dbReference>
<reference evidence="3" key="2">
    <citation type="submission" date="2020-09" db="EMBL/GenBank/DDBJ databases">
        <authorList>
            <person name="Sun Q."/>
            <person name="Ohkuma M."/>
        </authorList>
    </citation>
    <scope>NUCLEOTIDE SEQUENCE</scope>
    <source>
        <strain evidence="3">JCM 4633</strain>
    </source>
</reference>
<feature type="region of interest" description="Disordered" evidence="1">
    <location>
        <begin position="39"/>
        <end position="68"/>
    </location>
</feature>
<feature type="compositionally biased region" description="Low complexity" evidence="1">
    <location>
        <begin position="58"/>
        <end position="68"/>
    </location>
</feature>
<evidence type="ECO:0000256" key="1">
    <source>
        <dbReference type="SAM" id="MobiDB-lite"/>
    </source>
</evidence>
<evidence type="ECO:0000256" key="2">
    <source>
        <dbReference type="SAM" id="SignalP"/>
    </source>
</evidence>
<proteinExistence type="predicted"/>
<comment type="caution">
    <text evidence="3">The sequence shown here is derived from an EMBL/GenBank/DDBJ whole genome shotgun (WGS) entry which is preliminary data.</text>
</comment>
<dbReference type="AlphaFoldDB" id="A0A918TF81"/>
<feature type="chain" id="PRO_5038644157" evidence="2">
    <location>
        <begin position="35"/>
        <end position="368"/>
    </location>
</feature>
<gene>
    <name evidence="3" type="ORF">GCM10010507_21600</name>
</gene>
<keyword evidence="2" id="KW-0732">Signal</keyword>
<evidence type="ECO:0000313" key="3">
    <source>
        <dbReference type="EMBL" id="GHC45997.1"/>
    </source>
</evidence>
<name>A0A918TF81_STRCJ</name>
<reference evidence="3" key="1">
    <citation type="journal article" date="2014" name="Int. J. Syst. Evol. Microbiol.">
        <title>Complete genome sequence of Corynebacterium casei LMG S-19264T (=DSM 44701T), isolated from a smear-ripened cheese.</title>
        <authorList>
            <consortium name="US DOE Joint Genome Institute (JGI-PGF)"/>
            <person name="Walter F."/>
            <person name="Albersmeier A."/>
            <person name="Kalinowski J."/>
            <person name="Ruckert C."/>
        </authorList>
    </citation>
    <scope>NUCLEOTIDE SEQUENCE</scope>
    <source>
        <strain evidence="3">JCM 4633</strain>
    </source>
</reference>
<organism evidence="3 4">
    <name type="scientific">Streptomyces cinnamoneus</name>
    <name type="common">Streptoverticillium cinnamoneum</name>
    <dbReference type="NCBI Taxonomy" id="53446"/>
    <lineage>
        <taxon>Bacteria</taxon>
        <taxon>Bacillati</taxon>
        <taxon>Actinomycetota</taxon>
        <taxon>Actinomycetes</taxon>
        <taxon>Kitasatosporales</taxon>
        <taxon>Streptomycetaceae</taxon>
        <taxon>Streptomyces</taxon>
        <taxon>Streptomyces cinnamoneus group</taxon>
    </lineage>
</organism>
<dbReference type="Proteomes" id="UP000646244">
    <property type="component" value="Unassembled WGS sequence"/>
</dbReference>